<gene>
    <name evidence="10" type="ORF">GCL57_12795</name>
</gene>
<accession>A0A833JB30</accession>
<dbReference type="Pfam" id="PF02080">
    <property type="entry name" value="TrkA_C"/>
    <property type="match status" value="2"/>
</dbReference>
<dbReference type="GO" id="GO:1902600">
    <property type="term" value="P:proton transmembrane transport"/>
    <property type="evidence" value="ECO:0007669"/>
    <property type="project" value="InterPro"/>
</dbReference>
<sequence>MHNDFIQDLAAILLTGGAFGWMFKKFFKLPLILGYIFGGVLLSLPISYTPYVVSKESANTLAEIGVLLLMFSMGLHFGIRKIQSLGISPVLVGVSQALLMWFIGTNVAHYFNISGFEALFLGAVISTASTAVIVKILEDHQLKSARFAEKLMAVLLIEDSIAIFMIIWLSTSSSGESIQLMEIVPIFICSILLWWLLGTLLLPRIIHSAFKTGKEELLVILSIGLALGLAYLSASWNFSAALGAFIMGSILSDCRELKKIEVVIEPVKNLFTLVFFVSIGFLFSPEIILEKWSLILALVATIIICKIGLNLIFNLCVGQGIKDSIRISGSMGQIGELSFVIAQVGVGLGVIENKTFSAIVATAIITMLMTPFIFKFSIKLAETPESLIPKPIYKFIESYSQAVINFSLENKMAPFYKRFSLFQGIKYLSENTKSRLRKNFMLMTAKNVTSTLDRLAPWDEYLVPVHVGADADITGRNLIDLKLREKFSVNIVAIERNNKTIISPKGTEVVIPGDTLLVYGNEESITKLESFCTKEKPEDENPLTIDQCLLAGINLHETHPFIGKNILELGIRVNYNCIVLAVNRNNQRIKNPVSNFVFHHNDELFIFGTRHSLENIKTLHINA</sequence>
<evidence type="ECO:0000313" key="10">
    <source>
        <dbReference type="EMBL" id="KAB8028590.1"/>
    </source>
</evidence>
<reference evidence="10 11" key="1">
    <citation type="submission" date="2019-10" db="EMBL/GenBank/DDBJ databases">
        <title>New genus of Silvanigrellaceae.</title>
        <authorList>
            <person name="Pitt A."/>
            <person name="Hahn M.W."/>
        </authorList>
    </citation>
    <scope>NUCLEOTIDE SEQUENCE [LARGE SCALE GENOMIC DNA]</scope>
    <source>
        <strain evidence="10 11">33A1-SZDP</strain>
    </source>
</reference>
<feature type="domain" description="RCK C-terminal" evidence="9">
    <location>
        <begin position="450"/>
        <end position="534"/>
    </location>
</feature>
<dbReference type="GO" id="GO:0006813">
    <property type="term" value="P:potassium ion transport"/>
    <property type="evidence" value="ECO:0007669"/>
    <property type="project" value="UniProtKB-KW"/>
</dbReference>
<evidence type="ECO:0000256" key="7">
    <source>
        <dbReference type="ARBA" id="ARBA00023136"/>
    </source>
</evidence>
<dbReference type="Pfam" id="PF00999">
    <property type="entry name" value="Na_H_Exchanger"/>
    <property type="match status" value="1"/>
</dbReference>
<keyword evidence="4" id="KW-0406">Ion transport</keyword>
<evidence type="ECO:0000259" key="9">
    <source>
        <dbReference type="PROSITE" id="PS51202"/>
    </source>
</evidence>
<dbReference type="RefSeq" id="WP_152213741.1">
    <property type="nucleotide sequence ID" value="NZ_WFLN01000009.1"/>
</dbReference>
<feature type="transmembrane region" description="Helical" evidence="8">
    <location>
        <begin position="150"/>
        <end position="171"/>
    </location>
</feature>
<feature type="transmembrane region" description="Helical" evidence="8">
    <location>
        <begin position="294"/>
        <end position="313"/>
    </location>
</feature>
<organism evidence="10 11">
    <name type="scientific">Fluviispira multicolorata</name>
    <dbReference type="NCBI Taxonomy" id="2654512"/>
    <lineage>
        <taxon>Bacteria</taxon>
        <taxon>Pseudomonadati</taxon>
        <taxon>Bdellovibrionota</taxon>
        <taxon>Oligoflexia</taxon>
        <taxon>Silvanigrellales</taxon>
        <taxon>Silvanigrellaceae</taxon>
        <taxon>Fluviispira</taxon>
    </lineage>
</organism>
<feature type="transmembrane region" description="Helical" evidence="8">
    <location>
        <begin position="118"/>
        <end position="138"/>
    </location>
</feature>
<feature type="domain" description="RCK C-terminal" evidence="9">
    <location>
        <begin position="538"/>
        <end position="622"/>
    </location>
</feature>
<comment type="caution">
    <text evidence="10">The sequence shown here is derived from an EMBL/GenBank/DDBJ whole genome shotgun (WGS) entry which is preliminary data.</text>
</comment>
<keyword evidence="4" id="KW-0630">Potassium</keyword>
<protein>
    <recommendedName>
        <fullName evidence="9">RCK C-terminal domain-containing protein</fullName>
    </recommendedName>
</protein>
<evidence type="ECO:0000313" key="11">
    <source>
        <dbReference type="Proteomes" id="UP000442694"/>
    </source>
</evidence>
<dbReference type="GO" id="GO:0008324">
    <property type="term" value="F:monoatomic cation transmembrane transporter activity"/>
    <property type="evidence" value="ECO:0007669"/>
    <property type="project" value="InterPro"/>
</dbReference>
<dbReference type="GO" id="GO:0015297">
    <property type="term" value="F:antiporter activity"/>
    <property type="evidence" value="ECO:0007669"/>
    <property type="project" value="InterPro"/>
</dbReference>
<comment type="similarity">
    <text evidence="2">Belongs to the monovalent cation:proton antiporter 2 (CPA2) transporter (TC 2.A.37) family.</text>
</comment>
<evidence type="ECO:0000256" key="1">
    <source>
        <dbReference type="ARBA" id="ARBA00004141"/>
    </source>
</evidence>
<keyword evidence="4" id="KW-0633">Potassium transport</keyword>
<feature type="transmembrane region" description="Helical" evidence="8">
    <location>
        <begin position="6"/>
        <end position="23"/>
    </location>
</feature>
<feature type="transmembrane region" description="Helical" evidence="8">
    <location>
        <begin position="334"/>
        <end position="351"/>
    </location>
</feature>
<keyword evidence="11" id="KW-1185">Reference proteome</keyword>
<feature type="transmembrane region" description="Helical" evidence="8">
    <location>
        <begin position="30"/>
        <end position="48"/>
    </location>
</feature>
<evidence type="ECO:0000256" key="8">
    <source>
        <dbReference type="SAM" id="Phobius"/>
    </source>
</evidence>
<feature type="transmembrane region" description="Helical" evidence="8">
    <location>
        <begin position="183"/>
        <end position="205"/>
    </location>
</feature>
<dbReference type="InterPro" id="IPR006037">
    <property type="entry name" value="RCK_C"/>
</dbReference>
<dbReference type="PANTHER" id="PTHR42751">
    <property type="entry name" value="SODIUM/HYDROGEN EXCHANGER FAMILY/TRKA DOMAIN PROTEIN"/>
    <property type="match status" value="1"/>
</dbReference>
<dbReference type="InterPro" id="IPR038770">
    <property type="entry name" value="Na+/solute_symporter_sf"/>
</dbReference>
<dbReference type="Gene3D" id="3.30.70.1450">
    <property type="entry name" value="Regulator of K+ conductance, C-terminal domain"/>
    <property type="match status" value="2"/>
</dbReference>
<comment type="subcellular location">
    <subcellularLocation>
        <location evidence="1">Membrane</location>
        <topology evidence="1">Multi-pass membrane protein</topology>
    </subcellularLocation>
</comment>
<proteinExistence type="inferred from homology"/>
<evidence type="ECO:0000256" key="3">
    <source>
        <dbReference type="ARBA" id="ARBA00022448"/>
    </source>
</evidence>
<feature type="transmembrane region" description="Helical" evidence="8">
    <location>
        <begin position="269"/>
        <end position="288"/>
    </location>
</feature>
<evidence type="ECO:0000256" key="5">
    <source>
        <dbReference type="ARBA" id="ARBA00022692"/>
    </source>
</evidence>
<feature type="transmembrane region" description="Helical" evidence="8">
    <location>
        <begin position="91"/>
        <end position="112"/>
    </location>
</feature>
<keyword evidence="7 8" id="KW-0472">Membrane</keyword>
<feature type="transmembrane region" description="Helical" evidence="8">
    <location>
        <begin position="217"/>
        <end position="234"/>
    </location>
</feature>
<keyword evidence="5 8" id="KW-0812">Transmembrane</keyword>
<dbReference type="InterPro" id="IPR036721">
    <property type="entry name" value="RCK_C_sf"/>
</dbReference>
<dbReference type="SUPFAM" id="SSF116726">
    <property type="entry name" value="TrkA C-terminal domain-like"/>
    <property type="match status" value="2"/>
</dbReference>
<dbReference type="GO" id="GO:0016020">
    <property type="term" value="C:membrane"/>
    <property type="evidence" value="ECO:0007669"/>
    <property type="project" value="UniProtKB-SubCell"/>
</dbReference>
<evidence type="ECO:0000256" key="6">
    <source>
        <dbReference type="ARBA" id="ARBA00022989"/>
    </source>
</evidence>
<dbReference type="PANTHER" id="PTHR42751:SF3">
    <property type="entry name" value="SODIUM_GLUTAMATE SYMPORTER"/>
    <property type="match status" value="1"/>
</dbReference>
<dbReference type="PROSITE" id="PS51202">
    <property type="entry name" value="RCK_C"/>
    <property type="match status" value="2"/>
</dbReference>
<dbReference type="EMBL" id="WFLN01000009">
    <property type="protein sequence ID" value="KAB8028590.1"/>
    <property type="molecule type" value="Genomic_DNA"/>
</dbReference>
<evidence type="ECO:0000256" key="2">
    <source>
        <dbReference type="ARBA" id="ARBA00005551"/>
    </source>
</evidence>
<dbReference type="Gene3D" id="1.20.1530.20">
    <property type="match status" value="1"/>
</dbReference>
<evidence type="ECO:0000256" key="4">
    <source>
        <dbReference type="ARBA" id="ARBA00022538"/>
    </source>
</evidence>
<feature type="transmembrane region" description="Helical" evidence="8">
    <location>
        <begin position="357"/>
        <end position="374"/>
    </location>
</feature>
<keyword evidence="6 8" id="KW-1133">Transmembrane helix</keyword>
<feature type="transmembrane region" description="Helical" evidence="8">
    <location>
        <begin position="60"/>
        <end position="79"/>
    </location>
</feature>
<dbReference type="AlphaFoldDB" id="A0A833JB30"/>
<keyword evidence="3" id="KW-0813">Transport</keyword>
<name>A0A833JB30_9BACT</name>
<dbReference type="InterPro" id="IPR006153">
    <property type="entry name" value="Cation/H_exchanger_TM"/>
</dbReference>
<dbReference type="Proteomes" id="UP000442694">
    <property type="component" value="Unassembled WGS sequence"/>
</dbReference>